<reference evidence="2" key="1">
    <citation type="journal article" date="2019" name="Int. J. Syst. Evol. Microbiol.">
        <title>The Global Catalogue of Microorganisms (GCM) 10K type strain sequencing project: providing services to taxonomists for standard genome sequencing and annotation.</title>
        <authorList>
            <consortium name="The Broad Institute Genomics Platform"/>
            <consortium name="The Broad Institute Genome Sequencing Center for Infectious Disease"/>
            <person name="Wu L."/>
            <person name="Ma J."/>
        </authorList>
    </citation>
    <scope>NUCLEOTIDE SEQUENCE [LARGE SCALE GENOMIC DNA]</scope>
    <source>
        <strain evidence="2">CCUG 66188</strain>
    </source>
</reference>
<sequence>MKNIARMLIIALTIMSFTSCYDRDVIDYKEFGHSLPEIENLSYTKHDNLVKLSWQIPANISDDFRRPLEVSIQVVENNIYREIVIVENEGTSRDITIDTSKKYRFVVKLLGYLTNEAKEEGKTDRVYSEGQVIHIE</sequence>
<gene>
    <name evidence="1" type="ORF">ACFO6W_14850</name>
</gene>
<dbReference type="RefSeq" id="WP_379997761.1">
    <property type="nucleotide sequence ID" value="NZ_JBHSGN010000087.1"/>
</dbReference>
<name>A0ABV9KXK6_9BACT</name>
<dbReference type="Pfam" id="PF16303">
    <property type="entry name" value="DUF4945"/>
    <property type="match status" value="1"/>
</dbReference>
<evidence type="ECO:0000313" key="1">
    <source>
        <dbReference type="EMBL" id="MFC4674979.1"/>
    </source>
</evidence>
<protein>
    <submittedName>
        <fullName evidence="1">DUF4945 domain-containing protein</fullName>
    </submittedName>
</protein>
<keyword evidence="2" id="KW-1185">Reference proteome</keyword>
<evidence type="ECO:0000313" key="2">
    <source>
        <dbReference type="Proteomes" id="UP001596023"/>
    </source>
</evidence>
<dbReference type="Proteomes" id="UP001596023">
    <property type="component" value="Unassembled WGS sequence"/>
</dbReference>
<proteinExistence type="predicted"/>
<organism evidence="1 2">
    <name type="scientific">Dysgonomonas termitidis</name>
    <dbReference type="NCBI Taxonomy" id="1516126"/>
    <lineage>
        <taxon>Bacteria</taxon>
        <taxon>Pseudomonadati</taxon>
        <taxon>Bacteroidota</taxon>
        <taxon>Bacteroidia</taxon>
        <taxon>Bacteroidales</taxon>
        <taxon>Dysgonomonadaceae</taxon>
        <taxon>Dysgonomonas</taxon>
    </lineage>
</organism>
<dbReference type="InterPro" id="IPR032544">
    <property type="entry name" value="DUF4945"/>
</dbReference>
<dbReference type="EMBL" id="JBHSGN010000087">
    <property type="protein sequence ID" value="MFC4674979.1"/>
    <property type="molecule type" value="Genomic_DNA"/>
</dbReference>
<accession>A0ABV9KXK6</accession>
<dbReference type="PROSITE" id="PS51257">
    <property type="entry name" value="PROKAR_LIPOPROTEIN"/>
    <property type="match status" value="1"/>
</dbReference>
<comment type="caution">
    <text evidence="1">The sequence shown here is derived from an EMBL/GenBank/DDBJ whole genome shotgun (WGS) entry which is preliminary data.</text>
</comment>